<feature type="transmembrane region" description="Helical" evidence="2">
    <location>
        <begin position="232"/>
        <end position="252"/>
    </location>
</feature>
<gene>
    <name evidence="4" type="ORF">H8712_11840</name>
</gene>
<reference evidence="4 5" key="1">
    <citation type="submission" date="2020-08" db="EMBL/GenBank/DDBJ databases">
        <title>Genome public.</title>
        <authorList>
            <person name="Liu C."/>
            <person name="Sun Q."/>
        </authorList>
    </citation>
    <scope>NUCLEOTIDE SEQUENCE [LARGE SCALE GENOMIC DNA]</scope>
    <source>
        <strain evidence="4 5">3_YM_SP_D4_24.mj</strain>
    </source>
</reference>
<dbReference type="Pfam" id="PF01476">
    <property type="entry name" value="LysM"/>
    <property type="match status" value="1"/>
</dbReference>
<feature type="compositionally biased region" description="Polar residues" evidence="1">
    <location>
        <begin position="335"/>
        <end position="349"/>
    </location>
</feature>
<dbReference type="InterPro" id="IPR036779">
    <property type="entry name" value="LysM_dom_sf"/>
</dbReference>
<dbReference type="RefSeq" id="WP_187558900.1">
    <property type="nucleotide sequence ID" value="NZ_DAWEED010000088.1"/>
</dbReference>
<dbReference type="InterPro" id="IPR018392">
    <property type="entry name" value="LysM"/>
</dbReference>
<feature type="compositionally biased region" description="Polar residues" evidence="1">
    <location>
        <begin position="356"/>
        <end position="379"/>
    </location>
</feature>
<dbReference type="Proteomes" id="UP000661649">
    <property type="component" value="Unassembled WGS sequence"/>
</dbReference>
<dbReference type="PROSITE" id="PS51782">
    <property type="entry name" value="LYSM"/>
    <property type="match status" value="1"/>
</dbReference>
<organism evidence="4 5">
    <name type="scientific">Blautia stercoris</name>
    <dbReference type="NCBI Taxonomy" id="871664"/>
    <lineage>
        <taxon>Bacteria</taxon>
        <taxon>Bacillati</taxon>
        <taxon>Bacillota</taxon>
        <taxon>Clostridia</taxon>
        <taxon>Lachnospirales</taxon>
        <taxon>Lachnospiraceae</taxon>
        <taxon>Blautia</taxon>
    </lineage>
</organism>
<feature type="region of interest" description="Disordered" evidence="1">
    <location>
        <begin position="271"/>
        <end position="382"/>
    </location>
</feature>
<accession>A0ABR7PCZ6</accession>
<proteinExistence type="predicted"/>
<feature type="compositionally biased region" description="Polar residues" evidence="1">
    <location>
        <begin position="305"/>
        <end position="315"/>
    </location>
</feature>
<sequence>MIEVIYEKEKEKAEGNQAFFRIPNNIRQIGEIQGNQKIYIEDYAYTYLCRIASEDSAKGRAAILLGQANWKDGKTYLFIKSAVALHDIEVSEEHFAFTKDVWKQIYEENKKFFPNQEIVGWFLSLPGCSMELHEGISKTHFNHFGGNEKVLMVMEPLEKEEAFYRYEEGKLTRQEGFYVYYEKNEPMQNFLIEQNKYARERSEKVADEAVKTFRKKVEEKTKGKKRDKIAPLFRMASASAAAAMLIAGVLYLNQYEKLKKTNSIADKAKIEKKKSETVVSNSNNDAETIEKSETSDTENLKEETQTGTESDSVSGSMDGKRDKKSEQANAGAEGNKQSESARQEQQGETGSDRTESANTAQSTGNTSIAQTTGSNSMHETYTVREGDTITSISRAYYGTTSKIKEICELNGISAEEFIFPGQKILLP</sequence>
<keyword evidence="2" id="KW-1133">Transmembrane helix</keyword>
<keyword evidence="2" id="KW-0472">Membrane</keyword>
<dbReference type="SUPFAM" id="SSF54106">
    <property type="entry name" value="LysM domain"/>
    <property type="match status" value="1"/>
</dbReference>
<dbReference type="EMBL" id="JACRTP010000004">
    <property type="protein sequence ID" value="MBC8629294.1"/>
    <property type="molecule type" value="Genomic_DNA"/>
</dbReference>
<keyword evidence="5" id="KW-1185">Reference proteome</keyword>
<name>A0ABR7PCZ6_9FIRM</name>
<dbReference type="SMART" id="SM00257">
    <property type="entry name" value="LysM"/>
    <property type="match status" value="1"/>
</dbReference>
<feature type="compositionally biased region" description="Basic and acidic residues" evidence="1">
    <location>
        <begin position="288"/>
        <end position="304"/>
    </location>
</feature>
<dbReference type="CDD" id="cd00118">
    <property type="entry name" value="LysM"/>
    <property type="match status" value="1"/>
</dbReference>
<evidence type="ECO:0000313" key="5">
    <source>
        <dbReference type="Proteomes" id="UP000661649"/>
    </source>
</evidence>
<comment type="caution">
    <text evidence="4">The sequence shown here is derived from an EMBL/GenBank/DDBJ whole genome shotgun (WGS) entry which is preliminary data.</text>
</comment>
<feature type="domain" description="LysM" evidence="3">
    <location>
        <begin position="379"/>
        <end position="426"/>
    </location>
</feature>
<dbReference type="Gene3D" id="3.40.140.10">
    <property type="entry name" value="Cytidine Deaminase, domain 2"/>
    <property type="match status" value="1"/>
</dbReference>
<evidence type="ECO:0000259" key="3">
    <source>
        <dbReference type="PROSITE" id="PS51782"/>
    </source>
</evidence>
<evidence type="ECO:0000313" key="4">
    <source>
        <dbReference type="EMBL" id="MBC8629294.1"/>
    </source>
</evidence>
<dbReference type="Gene3D" id="3.10.350.10">
    <property type="entry name" value="LysM domain"/>
    <property type="match status" value="1"/>
</dbReference>
<feature type="compositionally biased region" description="Polar residues" evidence="1">
    <location>
        <begin position="277"/>
        <end position="286"/>
    </location>
</feature>
<keyword evidence="2" id="KW-0812">Transmembrane</keyword>
<protein>
    <submittedName>
        <fullName evidence="4">LysM peptidoglycan-binding domain-containing protein</fullName>
    </submittedName>
</protein>
<evidence type="ECO:0000256" key="1">
    <source>
        <dbReference type="SAM" id="MobiDB-lite"/>
    </source>
</evidence>
<evidence type="ECO:0000256" key="2">
    <source>
        <dbReference type="SAM" id="Phobius"/>
    </source>
</evidence>